<dbReference type="PROSITE" id="PS51257">
    <property type="entry name" value="PROKAR_LIPOPROTEIN"/>
    <property type="match status" value="1"/>
</dbReference>
<reference evidence="1 2" key="1">
    <citation type="submission" date="2024-09" db="EMBL/GenBank/DDBJ databases">
        <authorList>
            <person name="Sun Q."/>
            <person name="Mori K."/>
        </authorList>
    </citation>
    <scope>NUCLEOTIDE SEQUENCE [LARGE SCALE GENOMIC DNA]</scope>
    <source>
        <strain evidence="1 2">CECT 8460</strain>
    </source>
</reference>
<dbReference type="EMBL" id="JBHMFB010000016">
    <property type="protein sequence ID" value="MFB9089325.1"/>
    <property type="molecule type" value="Genomic_DNA"/>
</dbReference>
<sequence>MKTLSKTIVFIALFSLFSCSKDDDNSTDVKNLFIGNWSGQQQIVGASNPYAFDLIIYSDNTLKNIDLAFSSQEFPGSYTYTNDSLKINYNNGTKWKLKFSNNYTSCSGSVLGAQGATGTVTMSKN</sequence>
<accession>A0ABV5GDY8</accession>
<dbReference type="RefSeq" id="WP_290286309.1">
    <property type="nucleotide sequence ID" value="NZ_JAUFQN010000019.1"/>
</dbReference>
<evidence type="ECO:0000313" key="1">
    <source>
        <dbReference type="EMBL" id="MFB9089325.1"/>
    </source>
</evidence>
<keyword evidence="2" id="KW-1185">Reference proteome</keyword>
<protein>
    <recommendedName>
        <fullName evidence="3">Lipocalin-like domain-containing protein</fullName>
    </recommendedName>
</protein>
<evidence type="ECO:0008006" key="3">
    <source>
        <dbReference type="Google" id="ProtNLM"/>
    </source>
</evidence>
<organism evidence="1 2">
    <name type="scientific">Flavobacterium paronense</name>
    <dbReference type="NCBI Taxonomy" id="1392775"/>
    <lineage>
        <taxon>Bacteria</taxon>
        <taxon>Pseudomonadati</taxon>
        <taxon>Bacteroidota</taxon>
        <taxon>Flavobacteriia</taxon>
        <taxon>Flavobacteriales</taxon>
        <taxon>Flavobacteriaceae</taxon>
        <taxon>Flavobacterium</taxon>
    </lineage>
</organism>
<proteinExistence type="predicted"/>
<evidence type="ECO:0000313" key="2">
    <source>
        <dbReference type="Proteomes" id="UP001589576"/>
    </source>
</evidence>
<gene>
    <name evidence="1" type="ORF">ACFFUU_06925</name>
</gene>
<name>A0ABV5GDY8_9FLAO</name>
<comment type="caution">
    <text evidence="1">The sequence shown here is derived from an EMBL/GenBank/DDBJ whole genome shotgun (WGS) entry which is preliminary data.</text>
</comment>
<dbReference type="Proteomes" id="UP001589576">
    <property type="component" value="Unassembled WGS sequence"/>
</dbReference>